<dbReference type="Gene3D" id="1.10.1200.270">
    <property type="entry name" value="Methyltransferase, alpha-helical capping domain"/>
    <property type="match status" value="1"/>
</dbReference>
<gene>
    <name evidence="5" type="ORF">QN277_003150</name>
</gene>
<evidence type="ECO:0000256" key="1">
    <source>
        <dbReference type="ARBA" id="ARBA00022603"/>
    </source>
</evidence>
<keyword evidence="4" id="KW-0460">Magnesium</keyword>
<protein>
    <submittedName>
        <fullName evidence="5">Uncharacterized protein</fullName>
    </submittedName>
</protein>
<proteinExistence type="predicted"/>
<dbReference type="PANTHER" id="PTHR31009">
    <property type="entry name" value="S-ADENOSYL-L-METHIONINE:CARBOXYL METHYLTRANSFERASE FAMILY PROTEIN"/>
    <property type="match status" value="1"/>
</dbReference>
<organism evidence="5 6">
    <name type="scientific">Acacia crassicarpa</name>
    <name type="common">northern wattle</name>
    <dbReference type="NCBI Taxonomy" id="499986"/>
    <lineage>
        <taxon>Eukaryota</taxon>
        <taxon>Viridiplantae</taxon>
        <taxon>Streptophyta</taxon>
        <taxon>Embryophyta</taxon>
        <taxon>Tracheophyta</taxon>
        <taxon>Spermatophyta</taxon>
        <taxon>Magnoliopsida</taxon>
        <taxon>eudicotyledons</taxon>
        <taxon>Gunneridae</taxon>
        <taxon>Pentapetalae</taxon>
        <taxon>rosids</taxon>
        <taxon>fabids</taxon>
        <taxon>Fabales</taxon>
        <taxon>Fabaceae</taxon>
        <taxon>Caesalpinioideae</taxon>
        <taxon>mimosoid clade</taxon>
        <taxon>Acacieae</taxon>
        <taxon>Acacia</taxon>
    </lineage>
</organism>
<evidence type="ECO:0000256" key="4">
    <source>
        <dbReference type="ARBA" id="ARBA00022842"/>
    </source>
</evidence>
<dbReference type="Gene3D" id="3.40.50.150">
    <property type="entry name" value="Vaccinia Virus protein VP39"/>
    <property type="match status" value="1"/>
</dbReference>
<dbReference type="InterPro" id="IPR005299">
    <property type="entry name" value="MeTrfase_7"/>
</dbReference>
<keyword evidence="6" id="KW-1185">Reference proteome</keyword>
<sequence length="386" mass="43240">MDPQKVFCMTGGSGNTSSYQKQYMDPQKVFCMTGGSGNTSYANNSSLQKKASDKVKHIIMDTVESLYLTTATNSFGIADLGCSSGPNTLSFIKDIFEAIQGIITDHNISQPSLSEFRVYLNDLHTNDFNSIIKALPDFHTLLKNIIEFDPLIFIGAYPGSFYGRLFPNSCLHFVHSSHCLHWLSGVPEGLYDEQGRPVNRGSVYITERSPEAVVEAYYKQFQKDFSSFLRSRSEEVVVGGRMVLIFLGRRGPQHVDRGNSILWEILTRSFATLVSKGEVEKEKVDSYDVHFYAASREEIEEQVRKEGSFELERIEISEIETRGVGKASYGAVLAKAIRAIQQSMISSHFGDSILDSLFDIFASLVDQEIAQQAIDPINYVLLLRKL</sequence>
<dbReference type="InterPro" id="IPR042086">
    <property type="entry name" value="MeTrfase_capping"/>
</dbReference>
<dbReference type="AlphaFoldDB" id="A0AAE1MAJ9"/>
<reference evidence="5" key="1">
    <citation type="submission" date="2023-10" db="EMBL/GenBank/DDBJ databases">
        <title>Chromosome-level genome of the transformable northern wattle, Acacia crassicarpa.</title>
        <authorList>
            <person name="Massaro I."/>
            <person name="Sinha N.R."/>
            <person name="Poethig S."/>
            <person name="Leichty A.R."/>
        </authorList>
    </citation>
    <scope>NUCLEOTIDE SEQUENCE</scope>
    <source>
        <strain evidence="5">Acra3RX</strain>
        <tissue evidence="5">Leaf</tissue>
    </source>
</reference>
<dbReference type="SUPFAM" id="SSF53335">
    <property type="entry name" value="S-adenosyl-L-methionine-dependent methyltransferases"/>
    <property type="match status" value="1"/>
</dbReference>
<keyword evidence="2" id="KW-0808">Transferase</keyword>
<dbReference type="Proteomes" id="UP001293593">
    <property type="component" value="Unassembled WGS sequence"/>
</dbReference>
<evidence type="ECO:0000313" key="6">
    <source>
        <dbReference type="Proteomes" id="UP001293593"/>
    </source>
</evidence>
<evidence type="ECO:0000313" key="5">
    <source>
        <dbReference type="EMBL" id="KAK4259972.1"/>
    </source>
</evidence>
<accession>A0AAE1MAJ9</accession>
<dbReference type="EMBL" id="JAWXYG010000010">
    <property type="protein sequence ID" value="KAK4259972.1"/>
    <property type="molecule type" value="Genomic_DNA"/>
</dbReference>
<dbReference type="Pfam" id="PF03492">
    <property type="entry name" value="Methyltransf_7"/>
    <property type="match status" value="1"/>
</dbReference>
<dbReference type="GO" id="GO:0008168">
    <property type="term" value="F:methyltransferase activity"/>
    <property type="evidence" value="ECO:0007669"/>
    <property type="project" value="UniProtKB-KW"/>
</dbReference>
<evidence type="ECO:0000256" key="3">
    <source>
        <dbReference type="ARBA" id="ARBA00022723"/>
    </source>
</evidence>
<keyword evidence="1" id="KW-0489">Methyltransferase</keyword>
<name>A0AAE1MAJ9_9FABA</name>
<dbReference type="GO" id="GO:0046872">
    <property type="term" value="F:metal ion binding"/>
    <property type="evidence" value="ECO:0007669"/>
    <property type="project" value="UniProtKB-KW"/>
</dbReference>
<evidence type="ECO:0000256" key="2">
    <source>
        <dbReference type="ARBA" id="ARBA00022679"/>
    </source>
</evidence>
<keyword evidence="3" id="KW-0479">Metal-binding</keyword>
<comment type="caution">
    <text evidence="5">The sequence shown here is derived from an EMBL/GenBank/DDBJ whole genome shotgun (WGS) entry which is preliminary data.</text>
</comment>
<dbReference type="InterPro" id="IPR029063">
    <property type="entry name" value="SAM-dependent_MTases_sf"/>
</dbReference>
<dbReference type="GO" id="GO:0032259">
    <property type="term" value="P:methylation"/>
    <property type="evidence" value="ECO:0007669"/>
    <property type="project" value="UniProtKB-KW"/>
</dbReference>